<dbReference type="AlphaFoldDB" id="A0A0N9HVU4"/>
<name>A0A0N9HVU4_9PSEU</name>
<dbReference type="Proteomes" id="UP000063699">
    <property type="component" value="Chromosome"/>
</dbReference>
<proteinExistence type="predicted"/>
<dbReference type="Gene3D" id="2.60.270.50">
    <property type="match status" value="1"/>
</dbReference>
<organism evidence="1 2">
    <name type="scientific">Kibdelosporangium phytohabitans</name>
    <dbReference type="NCBI Taxonomy" id="860235"/>
    <lineage>
        <taxon>Bacteria</taxon>
        <taxon>Bacillati</taxon>
        <taxon>Actinomycetota</taxon>
        <taxon>Actinomycetes</taxon>
        <taxon>Pseudonocardiales</taxon>
        <taxon>Pseudonocardiaceae</taxon>
        <taxon>Kibdelosporangium</taxon>
    </lineage>
</organism>
<reference evidence="1 2" key="1">
    <citation type="submission" date="2015-07" db="EMBL/GenBank/DDBJ databases">
        <title>Genome sequencing of Kibdelosporangium phytohabitans.</title>
        <authorList>
            <person name="Qin S."/>
            <person name="Xing K."/>
        </authorList>
    </citation>
    <scope>NUCLEOTIDE SEQUENCE [LARGE SCALE GENOMIC DNA]</scope>
    <source>
        <strain evidence="1 2">KLBMP1111</strain>
    </source>
</reference>
<evidence type="ECO:0000313" key="1">
    <source>
        <dbReference type="EMBL" id="ALG06236.1"/>
    </source>
</evidence>
<keyword evidence="2" id="KW-1185">Reference proteome</keyword>
<dbReference type="EMBL" id="CP012752">
    <property type="protein sequence ID" value="ALG06236.1"/>
    <property type="molecule type" value="Genomic_DNA"/>
</dbReference>
<accession>A0A0N9HVU4</accession>
<sequence length="165" mass="18513">MGQYRLSVKRFWSLIMVAVATFCLVVPVGVASAATKNETGMSEPRTWRTVRGIVTNDTGVTLRLHEKEVSYGTWNKNSEPPSELKSGETANFVAGYDSTYYGVSFLVGYNYGNDHVFEVWAICDAHDPNRSGVERSDSDKWKVVRLGHNGAETNSYVVEWHITRK</sequence>
<dbReference type="KEGG" id="kphy:AOZ06_04205"/>
<evidence type="ECO:0000313" key="2">
    <source>
        <dbReference type="Proteomes" id="UP000063699"/>
    </source>
</evidence>
<gene>
    <name evidence="1" type="ORF">AOZ06_04205</name>
</gene>
<protein>
    <submittedName>
        <fullName evidence="1">Uncharacterized protein</fullName>
    </submittedName>
</protein>